<reference evidence="5 6" key="1">
    <citation type="submission" date="2015-07" db="EMBL/GenBank/DDBJ databases">
        <authorList>
            <person name="Ju K.-S."/>
            <person name="Doroghazi J.R."/>
            <person name="Metcalf W.W."/>
        </authorList>
    </citation>
    <scope>NUCLEOTIDE SEQUENCE [LARGE SCALE GENOMIC DNA]</scope>
    <source>
        <strain evidence="5 6">NRRL B-3589</strain>
    </source>
</reference>
<accession>A0ABR5IW86</accession>
<gene>
    <name evidence="5" type="ORF">ADK38_36830</name>
</gene>
<dbReference type="Gene3D" id="1.20.1540.10">
    <property type="entry name" value="Rhomboid-like"/>
    <property type="match status" value="1"/>
</dbReference>
<comment type="subcellular location">
    <subcellularLocation>
        <location evidence="1">Membrane</location>
        <topology evidence="1">Multi-pass membrane protein</topology>
    </subcellularLocation>
</comment>
<dbReference type="EMBL" id="LGUT01003442">
    <property type="protein sequence ID" value="KOG85412.1"/>
    <property type="molecule type" value="Genomic_DNA"/>
</dbReference>
<evidence type="ECO:0000256" key="3">
    <source>
        <dbReference type="ARBA" id="ARBA00022989"/>
    </source>
</evidence>
<evidence type="ECO:0000313" key="5">
    <source>
        <dbReference type="EMBL" id="KOG85412.1"/>
    </source>
</evidence>
<comment type="caution">
    <text evidence="5">The sequence shown here is derived from an EMBL/GenBank/DDBJ whole genome shotgun (WGS) entry which is preliminary data.</text>
</comment>
<dbReference type="SUPFAM" id="SSF144091">
    <property type="entry name" value="Rhomboid-like"/>
    <property type="match status" value="1"/>
</dbReference>
<sequence length="81" mass="9009">MLLVTGAFTVWQFLHPHLLDQLRRDPDLVTNGEWWRSFTPLLVQDPPWQAVATVTGIVILGVNVERFYGGAGMLAVYLGSG</sequence>
<evidence type="ECO:0000256" key="1">
    <source>
        <dbReference type="ARBA" id="ARBA00004141"/>
    </source>
</evidence>
<name>A0ABR5IW86_9ACTN</name>
<evidence type="ECO:0000313" key="6">
    <source>
        <dbReference type="Proteomes" id="UP000037020"/>
    </source>
</evidence>
<protein>
    <submittedName>
        <fullName evidence="5">Uncharacterized protein</fullName>
    </submittedName>
</protein>
<keyword evidence="4" id="KW-0472">Membrane</keyword>
<dbReference type="InterPro" id="IPR035952">
    <property type="entry name" value="Rhomboid-like_sf"/>
</dbReference>
<feature type="non-terminal residue" evidence="5">
    <location>
        <position position="81"/>
    </location>
</feature>
<dbReference type="Proteomes" id="UP000037020">
    <property type="component" value="Unassembled WGS sequence"/>
</dbReference>
<keyword evidence="2" id="KW-0812">Transmembrane</keyword>
<evidence type="ECO:0000256" key="4">
    <source>
        <dbReference type="ARBA" id="ARBA00023136"/>
    </source>
</evidence>
<evidence type="ECO:0000256" key="2">
    <source>
        <dbReference type="ARBA" id="ARBA00022692"/>
    </source>
</evidence>
<organism evidence="5 6">
    <name type="scientific">Streptomyces varsoviensis</name>
    <dbReference type="NCBI Taxonomy" id="67373"/>
    <lineage>
        <taxon>Bacteria</taxon>
        <taxon>Bacillati</taxon>
        <taxon>Actinomycetota</taxon>
        <taxon>Actinomycetes</taxon>
        <taxon>Kitasatosporales</taxon>
        <taxon>Streptomycetaceae</taxon>
        <taxon>Streptomyces</taxon>
    </lineage>
</organism>
<proteinExistence type="predicted"/>
<keyword evidence="6" id="KW-1185">Reference proteome</keyword>
<keyword evidence="3" id="KW-1133">Transmembrane helix</keyword>